<dbReference type="InterPro" id="IPR005002">
    <property type="entry name" value="PMM"/>
</dbReference>
<dbReference type="Gene3D" id="3.30.1240.20">
    <property type="match status" value="1"/>
</dbReference>
<feature type="binding site" evidence="4">
    <location>
        <position position="133"/>
    </location>
    <ligand>
        <name>alpha-D-mannose 1-phosphate</name>
        <dbReference type="ChEBI" id="CHEBI:58409"/>
    </ligand>
</feature>
<comment type="subunit">
    <text evidence="5">Homodimer.</text>
</comment>
<name>V5IJK4_IXORI</name>
<evidence type="ECO:0000256" key="5">
    <source>
        <dbReference type="RuleBase" id="RU361118"/>
    </source>
</evidence>
<comment type="subcellular location">
    <subcellularLocation>
        <location evidence="5">Cytoplasm</location>
    </subcellularLocation>
</comment>
<dbReference type="EMBL" id="GANP01001282">
    <property type="protein sequence ID" value="JAB83186.1"/>
    <property type="molecule type" value="mRNA"/>
</dbReference>
<dbReference type="GO" id="GO:0006013">
    <property type="term" value="P:mannose metabolic process"/>
    <property type="evidence" value="ECO:0007669"/>
    <property type="project" value="TreeGrafter"/>
</dbReference>
<feature type="non-terminal residue" evidence="6">
    <location>
        <position position="1"/>
    </location>
</feature>
<dbReference type="InterPro" id="IPR036412">
    <property type="entry name" value="HAD-like_sf"/>
</dbReference>
<dbReference type="Gene3D" id="3.40.50.1000">
    <property type="entry name" value="HAD superfamily/HAD-like"/>
    <property type="match status" value="1"/>
</dbReference>
<keyword evidence="2" id="KW-0479">Metal-binding</keyword>
<dbReference type="PANTHER" id="PTHR10466:SF0">
    <property type="entry name" value="PHOSPHOMANNOMUTASE"/>
    <property type="match status" value="1"/>
</dbReference>
<dbReference type="GO" id="GO:0046872">
    <property type="term" value="F:metal ion binding"/>
    <property type="evidence" value="ECO:0007669"/>
    <property type="project" value="UniProtKB-KW"/>
</dbReference>
<dbReference type="EC" id="5.4.2.8" evidence="5"/>
<proteinExistence type="evidence at transcript level"/>
<feature type="binding site" evidence="4">
    <location>
        <position position="122"/>
    </location>
    <ligand>
        <name>alpha-D-mannose 1-phosphate</name>
        <dbReference type="ChEBI" id="CHEBI:58409"/>
    </ligand>
</feature>
<dbReference type="InterPro" id="IPR043169">
    <property type="entry name" value="PMM_cap"/>
</dbReference>
<protein>
    <recommendedName>
        <fullName evidence="5">Phosphomannomutase</fullName>
        <ecNumber evidence="5">5.4.2.8</ecNumber>
    </recommendedName>
</protein>
<comment type="function">
    <text evidence="5">Involved in the synthesis of the GDP-mannose and dolichol-phosphate-mannose required for a number of critical mannosyl transfer reactions.</text>
</comment>
<keyword evidence="3" id="KW-0460">Magnesium</keyword>
<accession>V5IJK4</accession>
<feature type="binding site" evidence="4">
    <location>
        <position position="140"/>
    </location>
    <ligand>
        <name>alpha-D-mannose 1-phosphate</name>
        <dbReference type="ChEBI" id="CHEBI:58409"/>
    </ligand>
</feature>
<evidence type="ECO:0000256" key="3">
    <source>
        <dbReference type="ARBA" id="ARBA00022842"/>
    </source>
</evidence>
<keyword evidence="5" id="KW-0413">Isomerase</keyword>
<sequence>PSSCSTSTVTTTTKKTGQVINDPKCPSFLERLRAQVVVGIVGGSDLCKIEEQMGGSKTLAGFDYVFSENGLVDPPERITRQQRKFSQFPRRRQAAETHQLLPSLRGRPRDFPHKRGTFIEFRAGLLNVSPIGRNCSQSERDAFEEYDKKHGVRAAFVKALRDKIPRLWSPILHRRPNQL</sequence>
<dbReference type="GO" id="GO:0006487">
    <property type="term" value="P:protein N-linked glycosylation"/>
    <property type="evidence" value="ECO:0007669"/>
    <property type="project" value="TreeGrafter"/>
</dbReference>
<organism evidence="6">
    <name type="scientific">Ixodes ricinus</name>
    <name type="common">Common tick</name>
    <name type="synonym">Acarus ricinus</name>
    <dbReference type="NCBI Taxonomy" id="34613"/>
    <lineage>
        <taxon>Eukaryota</taxon>
        <taxon>Metazoa</taxon>
        <taxon>Ecdysozoa</taxon>
        <taxon>Arthropoda</taxon>
        <taxon>Chelicerata</taxon>
        <taxon>Arachnida</taxon>
        <taxon>Acari</taxon>
        <taxon>Parasitiformes</taxon>
        <taxon>Ixodida</taxon>
        <taxon>Ixodoidea</taxon>
        <taxon>Ixodidae</taxon>
        <taxon>Ixodinae</taxon>
        <taxon>Ixodes</taxon>
    </lineage>
</organism>
<evidence type="ECO:0000313" key="6">
    <source>
        <dbReference type="EMBL" id="JAB83186.1"/>
    </source>
</evidence>
<dbReference type="GO" id="GO:0005829">
    <property type="term" value="C:cytosol"/>
    <property type="evidence" value="ECO:0007669"/>
    <property type="project" value="TreeGrafter"/>
</dbReference>
<dbReference type="GO" id="GO:0004615">
    <property type="term" value="F:phosphomannomutase activity"/>
    <property type="evidence" value="ECO:0007669"/>
    <property type="project" value="UniProtKB-EC"/>
</dbReference>
<dbReference type="UniPathway" id="UPA00126">
    <property type="reaction ID" value="UER00424"/>
</dbReference>
<dbReference type="AlphaFoldDB" id="V5IJK4"/>
<comment type="similarity">
    <text evidence="5">Belongs to the eukaryotic PMM family.</text>
</comment>
<comment type="pathway">
    <text evidence="5">Nucleotide-sugar biosynthesis; GDP-alpha-D-mannose biosynthesis; alpha-D-mannose 1-phosphate from D-fructose 6-phosphate: step 2/2.</text>
</comment>
<dbReference type="Pfam" id="PF03332">
    <property type="entry name" value="PMM"/>
    <property type="match status" value="1"/>
</dbReference>
<comment type="catalytic activity">
    <reaction evidence="5">
        <text>alpha-D-mannose 1-phosphate = D-mannose 6-phosphate</text>
        <dbReference type="Rhea" id="RHEA:11140"/>
        <dbReference type="ChEBI" id="CHEBI:58409"/>
        <dbReference type="ChEBI" id="CHEBI:58735"/>
        <dbReference type="EC" id="5.4.2.8"/>
    </reaction>
</comment>
<dbReference type="PANTHER" id="PTHR10466">
    <property type="entry name" value="PHOSPHOMANNOMUTASE"/>
    <property type="match status" value="1"/>
</dbReference>
<dbReference type="SUPFAM" id="SSF56784">
    <property type="entry name" value="HAD-like"/>
    <property type="match status" value="1"/>
</dbReference>
<reference evidence="6" key="1">
    <citation type="journal article" date="2015" name="Sci. Rep.">
        <title>Tissue- and time-dependent transcription in Ixodes ricinus salivary glands and midguts when blood feeding on the vertebrate host.</title>
        <authorList>
            <person name="Kotsyfakis M."/>
            <person name="Schwarz A."/>
            <person name="Erhart J."/>
            <person name="Ribeiro J.M."/>
        </authorList>
    </citation>
    <scope>NUCLEOTIDE SEQUENCE</scope>
    <source>
        <tissue evidence="6">Salivary gland and midgut</tissue>
    </source>
</reference>
<keyword evidence="1 5" id="KW-0963">Cytoplasm</keyword>
<dbReference type="GO" id="GO:0009298">
    <property type="term" value="P:GDP-mannose biosynthetic process"/>
    <property type="evidence" value="ECO:0007669"/>
    <property type="project" value="UniProtKB-UniPathway"/>
</dbReference>
<dbReference type="InterPro" id="IPR023214">
    <property type="entry name" value="HAD_sf"/>
</dbReference>
<evidence type="ECO:0000256" key="1">
    <source>
        <dbReference type="ARBA" id="ARBA00022490"/>
    </source>
</evidence>
<evidence type="ECO:0000256" key="4">
    <source>
        <dbReference type="PIRSR" id="PIRSR605002-2"/>
    </source>
</evidence>
<evidence type="ECO:0000256" key="2">
    <source>
        <dbReference type="ARBA" id="ARBA00022723"/>
    </source>
</evidence>